<evidence type="ECO:0000256" key="3">
    <source>
        <dbReference type="ARBA" id="ARBA00022832"/>
    </source>
</evidence>
<evidence type="ECO:0000256" key="4">
    <source>
        <dbReference type="ARBA" id="ARBA00023098"/>
    </source>
</evidence>
<keyword evidence="2" id="KW-0378">Hydrolase</keyword>
<evidence type="ECO:0000256" key="5">
    <source>
        <dbReference type="SAM" id="MobiDB-lite"/>
    </source>
</evidence>
<keyword evidence="1" id="KW-0963">Cytoplasm</keyword>
<dbReference type="Proteomes" id="UP000472268">
    <property type="component" value="Chromosome 2"/>
</dbReference>
<keyword evidence="3" id="KW-0276">Fatty acid metabolism</keyword>
<dbReference type="AlphaFoldDB" id="A0A673T5Z8"/>
<dbReference type="GO" id="GO:0006631">
    <property type="term" value="P:fatty acid metabolic process"/>
    <property type="evidence" value="ECO:0007669"/>
    <property type="project" value="UniProtKB-KW"/>
</dbReference>
<evidence type="ECO:0000256" key="2">
    <source>
        <dbReference type="ARBA" id="ARBA00022801"/>
    </source>
</evidence>
<dbReference type="PANTHER" id="PTHR12418:SF19">
    <property type="entry name" value="ACYL-COENZYME A THIOESTERASE THEM4"/>
    <property type="match status" value="1"/>
</dbReference>
<proteinExistence type="predicted"/>
<evidence type="ECO:0000256" key="1">
    <source>
        <dbReference type="ARBA" id="ARBA00022490"/>
    </source>
</evidence>
<evidence type="ECO:0000313" key="6">
    <source>
        <dbReference type="Ensembl" id="ENSSSUP00005004930.1"/>
    </source>
</evidence>
<reference evidence="6" key="3">
    <citation type="submission" date="2025-09" db="UniProtKB">
        <authorList>
            <consortium name="Ensembl"/>
        </authorList>
    </citation>
    <scope>IDENTIFICATION</scope>
</reference>
<sequence>QGERIPGKLRTVSAEPDTDELPHSRDPWPPENVIYKDHSLPSPNWSKDMSLVFDQLLRKGEDNSWKHLPLYKCKSIQRIRGFKSFFPVTKPVKEEQMSQAPLFPRSFEDTPGFEYAMFHNHVEERAFAYFKEVLICKEHVVSFMEGAIATVIRATVGMSAVRAEGIVMAANLNISFIFFKPIPLCSAVINSHLDKVQGRKLFPVTFKLDSEKSLTSKNFLCILHQSALGSPSARGSCYFQSCPSPSAPTG</sequence>
<reference evidence="6" key="2">
    <citation type="submission" date="2025-08" db="UniProtKB">
        <authorList>
            <consortium name="Ensembl"/>
        </authorList>
    </citation>
    <scope>IDENTIFICATION</scope>
</reference>
<dbReference type="InterPro" id="IPR052365">
    <property type="entry name" value="THEM4/THEM5_acyl-CoA_thioest"/>
</dbReference>
<accession>A0A673T5Z8</accession>
<evidence type="ECO:0000313" key="7">
    <source>
        <dbReference type="Proteomes" id="UP000472268"/>
    </source>
</evidence>
<name>A0A673T5Z8_SURSU</name>
<reference evidence="6 7" key="1">
    <citation type="submission" date="2019-05" db="EMBL/GenBank/DDBJ databases">
        <title>A Chromosome-scale Meerkat (S. suricatta) Genome Assembly.</title>
        <authorList>
            <person name="Dudchenko O."/>
            <person name="Lieberman Aiden E."/>
            <person name="Tung J."/>
            <person name="Barreiro L.B."/>
            <person name="Clutton-Brock T.H."/>
        </authorList>
    </citation>
    <scope>NUCLEOTIDE SEQUENCE [LARGE SCALE GENOMIC DNA]</scope>
</reference>
<dbReference type="GO" id="GO:0016787">
    <property type="term" value="F:hydrolase activity"/>
    <property type="evidence" value="ECO:0007669"/>
    <property type="project" value="UniProtKB-KW"/>
</dbReference>
<feature type="compositionally biased region" description="Basic and acidic residues" evidence="5">
    <location>
        <begin position="20"/>
        <end position="32"/>
    </location>
</feature>
<dbReference type="PANTHER" id="PTHR12418">
    <property type="entry name" value="ACYL-COENZYME A THIOESTERASE THEM4"/>
    <property type="match status" value="1"/>
</dbReference>
<organism evidence="6 7">
    <name type="scientific">Suricata suricatta</name>
    <name type="common">Meerkat</name>
    <dbReference type="NCBI Taxonomy" id="37032"/>
    <lineage>
        <taxon>Eukaryota</taxon>
        <taxon>Metazoa</taxon>
        <taxon>Chordata</taxon>
        <taxon>Craniata</taxon>
        <taxon>Vertebrata</taxon>
        <taxon>Euteleostomi</taxon>
        <taxon>Mammalia</taxon>
        <taxon>Eutheria</taxon>
        <taxon>Laurasiatheria</taxon>
        <taxon>Carnivora</taxon>
        <taxon>Feliformia</taxon>
        <taxon>Herpestidae</taxon>
        <taxon>Suricata</taxon>
    </lineage>
</organism>
<dbReference type="Gene3D" id="3.10.129.10">
    <property type="entry name" value="Hotdog Thioesterase"/>
    <property type="match status" value="1"/>
</dbReference>
<keyword evidence="7" id="KW-1185">Reference proteome</keyword>
<feature type="region of interest" description="Disordered" evidence="5">
    <location>
        <begin position="1"/>
        <end position="32"/>
    </location>
</feature>
<keyword evidence="4" id="KW-0443">Lipid metabolism</keyword>
<protein>
    <submittedName>
        <fullName evidence="6">Uncharacterized protein</fullName>
    </submittedName>
</protein>
<dbReference type="Ensembl" id="ENSSSUT00005005703.1">
    <property type="protein sequence ID" value="ENSSSUP00005004930.1"/>
    <property type="gene ID" value="ENSSSUG00005003223.1"/>
</dbReference>